<dbReference type="InterPro" id="IPR027596">
    <property type="entry name" value="AmmeMemoSam_rS"/>
</dbReference>
<keyword evidence="2 6" id="KW-0949">S-adenosyl-L-methionine</keyword>
<evidence type="ECO:0000256" key="2">
    <source>
        <dbReference type="ARBA" id="ARBA00022691"/>
    </source>
</evidence>
<dbReference type="InterPro" id="IPR034457">
    <property type="entry name" value="Organic_radical-activating"/>
</dbReference>
<accession>A0A1B2I760</accession>
<dbReference type="PANTHER" id="PTHR30352">
    <property type="entry name" value="PYRUVATE FORMATE-LYASE-ACTIVATING ENZYME"/>
    <property type="match status" value="1"/>
</dbReference>
<dbReference type="PANTHER" id="PTHR30352:SF5">
    <property type="entry name" value="PYRUVATE FORMATE-LYASE 1-ACTIVATING ENZYME"/>
    <property type="match status" value="1"/>
</dbReference>
<dbReference type="CDD" id="cd01335">
    <property type="entry name" value="Radical_SAM"/>
    <property type="match status" value="1"/>
</dbReference>
<dbReference type="InterPro" id="IPR013785">
    <property type="entry name" value="Aldolase_TIM"/>
</dbReference>
<comment type="cofactor">
    <cofactor evidence="6">
        <name>[4Fe-4S] cluster</name>
        <dbReference type="ChEBI" id="CHEBI:49883"/>
    </cofactor>
    <text evidence="6">Binds 1 [4Fe-4S] cluster. The cluster is coordinated with 3 cysteines and an exchangeable S-adenosyl-L-methionine.</text>
</comment>
<evidence type="ECO:0000256" key="3">
    <source>
        <dbReference type="ARBA" id="ARBA00022723"/>
    </source>
</evidence>
<dbReference type="STRING" id="1197717.BED41_12355"/>
<dbReference type="NCBIfam" id="TIGR04337">
    <property type="entry name" value="AmmeMemoSam_rS"/>
    <property type="match status" value="1"/>
</dbReference>
<dbReference type="InterPro" id="IPR007197">
    <property type="entry name" value="rSAM"/>
</dbReference>
<keyword evidence="4 6" id="KW-0408">Iron</keyword>
<keyword evidence="9" id="KW-1185">Reference proteome</keyword>
<protein>
    <submittedName>
        <fullName evidence="8">AmmeMemoRadiSam system radical SAM enzyme</fullName>
    </submittedName>
</protein>
<dbReference type="AlphaFoldDB" id="A0A1B2I760"/>
<dbReference type="GO" id="GO:0046872">
    <property type="term" value="F:metal ion binding"/>
    <property type="evidence" value="ECO:0007669"/>
    <property type="project" value="UniProtKB-KW"/>
</dbReference>
<feature type="binding site" evidence="6">
    <location>
        <position position="75"/>
    </location>
    <ligand>
        <name>[4Fe-4S] cluster</name>
        <dbReference type="ChEBI" id="CHEBI:49883"/>
        <note>4Fe-4S-S-AdoMet</note>
    </ligand>
</feature>
<dbReference type="GeneID" id="83058639"/>
<evidence type="ECO:0000256" key="6">
    <source>
        <dbReference type="PIRSR" id="PIRSR004869-50"/>
    </source>
</evidence>
<dbReference type="EMBL" id="CP016757">
    <property type="protein sequence ID" value="ANZ45805.1"/>
    <property type="molecule type" value="Genomic_DNA"/>
</dbReference>
<name>A0A1B2I760_9BACT</name>
<dbReference type="InterPro" id="IPR016431">
    <property type="entry name" value="Pyrv-formate_lyase-activ_prd"/>
</dbReference>
<dbReference type="SFLD" id="SFLDG01101">
    <property type="entry name" value="Uncharacterised_Radical_SAM_Su"/>
    <property type="match status" value="1"/>
</dbReference>
<dbReference type="Gene3D" id="3.20.20.70">
    <property type="entry name" value="Aldolase class I"/>
    <property type="match status" value="1"/>
</dbReference>
<proteinExistence type="predicted"/>
<feature type="domain" description="Radical SAM core" evidence="7">
    <location>
        <begin position="53"/>
        <end position="272"/>
    </location>
</feature>
<evidence type="ECO:0000313" key="8">
    <source>
        <dbReference type="EMBL" id="ANZ45805.1"/>
    </source>
</evidence>
<gene>
    <name evidence="8" type="ORF">BED41_12355</name>
</gene>
<dbReference type="InterPro" id="IPR058240">
    <property type="entry name" value="rSAM_sf"/>
</dbReference>
<sequence length="273" mass="29814">MNCPVCFRRCPLEEGETGFCRARRNTGGRSVSVSYGKITSAALDPVEKKPFVKFHPGSLILSVGTFGCNMDCPFCQNYEIAGAGEGGVPTRSISPTELAALADELRGRGNIGVAYTYNEPLVGWEFVRDSAAEVKKRGLKNAAVTNGSVSAETLSELLPYIDAYNIDLKGFTDEYYRKLGGNLESVKEFIKTAASKAHVELTTLIVPGENDGDDEMAALSAWIASVDRKIPLHLTRFFPRRLMSNRKPTETALLRRLAEIAAKRLDTVVMGNI</sequence>
<dbReference type="Proteomes" id="UP000093044">
    <property type="component" value="Chromosome"/>
</dbReference>
<evidence type="ECO:0000256" key="1">
    <source>
        <dbReference type="ARBA" id="ARBA00022485"/>
    </source>
</evidence>
<organism evidence="8 9">
    <name type="scientific">Cloacibacillus porcorum</name>
    <dbReference type="NCBI Taxonomy" id="1197717"/>
    <lineage>
        <taxon>Bacteria</taxon>
        <taxon>Thermotogati</taxon>
        <taxon>Synergistota</taxon>
        <taxon>Synergistia</taxon>
        <taxon>Synergistales</taxon>
        <taxon>Synergistaceae</taxon>
        <taxon>Cloacibacillus</taxon>
    </lineage>
</organism>
<keyword evidence="5 6" id="KW-0411">Iron-sulfur</keyword>
<dbReference type="GO" id="GO:0003824">
    <property type="term" value="F:catalytic activity"/>
    <property type="evidence" value="ECO:0007669"/>
    <property type="project" value="InterPro"/>
</dbReference>
<keyword evidence="1" id="KW-0004">4Fe-4S</keyword>
<evidence type="ECO:0000256" key="4">
    <source>
        <dbReference type="ARBA" id="ARBA00023004"/>
    </source>
</evidence>
<keyword evidence="3 6" id="KW-0479">Metal-binding</keyword>
<dbReference type="PROSITE" id="PS51918">
    <property type="entry name" value="RADICAL_SAM"/>
    <property type="match status" value="1"/>
</dbReference>
<feature type="binding site" evidence="6">
    <location>
        <position position="72"/>
    </location>
    <ligand>
        <name>[4Fe-4S] cluster</name>
        <dbReference type="ChEBI" id="CHEBI:49883"/>
        <note>4Fe-4S-S-AdoMet</note>
    </ligand>
</feature>
<dbReference type="SUPFAM" id="SSF102114">
    <property type="entry name" value="Radical SAM enzymes"/>
    <property type="match status" value="1"/>
</dbReference>
<dbReference type="OrthoDB" id="9778883at2"/>
<dbReference type="RefSeq" id="WP_066746788.1">
    <property type="nucleotide sequence ID" value="NZ_CP016757.1"/>
</dbReference>
<dbReference type="Pfam" id="PF04055">
    <property type="entry name" value="Radical_SAM"/>
    <property type="match status" value="1"/>
</dbReference>
<dbReference type="PIRSF" id="PIRSF004869">
    <property type="entry name" value="PflX_prd"/>
    <property type="match status" value="1"/>
</dbReference>
<dbReference type="SFLD" id="SFLDS00029">
    <property type="entry name" value="Radical_SAM"/>
    <property type="match status" value="1"/>
</dbReference>
<feature type="binding site" evidence="6">
    <location>
        <position position="68"/>
    </location>
    <ligand>
        <name>[4Fe-4S] cluster</name>
        <dbReference type="ChEBI" id="CHEBI:49883"/>
        <note>4Fe-4S-S-AdoMet</note>
    </ligand>
</feature>
<dbReference type="KEGG" id="cpor:BED41_12355"/>
<evidence type="ECO:0000256" key="5">
    <source>
        <dbReference type="ARBA" id="ARBA00023014"/>
    </source>
</evidence>
<evidence type="ECO:0000259" key="7">
    <source>
        <dbReference type="PROSITE" id="PS51918"/>
    </source>
</evidence>
<dbReference type="GO" id="GO:0051539">
    <property type="term" value="F:4 iron, 4 sulfur cluster binding"/>
    <property type="evidence" value="ECO:0007669"/>
    <property type="project" value="UniProtKB-KW"/>
</dbReference>
<reference evidence="8" key="1">
    <citation type="submission" date="2016-08" db="EMBL/GenBank/DDBJ databases">
        <title>Complete genome of Cloacibacillus porcorum.</title>
        <authorList>
            <person name="Looft T."/>
            <person name="Bayles D.O."/>
            <person name="Alt D.P."/>
        </authorList>
    </citation>
    <scope>NUCLEOTIDE SEQUENCE [LARGE SCALE GENOMIC DNA]</scope>
    <source>
        <strain evidence="8">CL-84</strain>
    </source>
</reference>
<evidence type="ECO:0000313" key="9">
    <source>
        <dbReference type="Proteomes" id="UP000093044"/>
    </source>
</evidence>